<keyword evidence="1" id="KW-0472">Membrane</keyword>
<dbReference type="EMBL" id="JAVJAF010000001">
    <property type="protein sequence ID" value="MDR6232663.1"/>
    <property type="molecule type" value="Genomic_DNA"/>
</dbReference>
<keyword evidence="1" id="KW-1133">Transmembrane helix</keyword>
<protein>
    <submittedName>
        <fullName evidence="2">Uncharacterized protein</fullName>
    </submittedName>
</protein>
<comment type="caution">
    <text evidence="2">The sequence shown here is derived from an EMBL/GenBank/DDBJ whole genome shotgun (WGS) entry which is preliminary data.</text>
</comment>
<name>A0AAJ2EUE0_9PSED</name>
<evidence type="ECO:0000313" key="2">
    <source>
        <dbReference type="EMBL" id="MDR6232663.1"/>
    </source>
</evidence>
<evidence type="ECO:0000256" key="1">
    <source>
        <dbReference type="SAM" id="Phobius"/>
    </source>
</evidence>
<accession>A0AAJ2EUE0</accession>
<reference evidence="2" key="1">
    <citation type="submission" date="2023-08" db="EMBL/GenBank/DDBJ databases">
        <title>Functional and genomic diversity of the sorghum phyllosphere microbiome.</title>
        <authorList>
            <person name="Shade A."/>
        </authorList>
    </citation>
    <scope>NUCLEOTIDE SEQUENCE</scope>
    <source>
        <strain evidence="2">SORGH_AS_0201</strain>
    </source>
</reference>
<keyword evidence="1" id="KW-0812">Transmembrane</keyword>
<proteinExistence type="predicted"/>
<dbReference type="Proteomes" id="UP001268036">
    <property type="component" value="Unassembled WGS sequence"/>
</dbReference>
<gene>
    <name evidence="2" type="ORF">QE440_000404</name>
</gene>
<feature type="transmembrane region" description="Helical" evidence="1">
    <location>
        <begin position="76"/>
        <end position="96"/>
    </location>
</feature>
<organism evidence="2 3">
    <name type="scientific">Pseudomonas oryzihabitans</name>
    <dbReference type="NCBI Taxonomy" id="47885"/>
    <lineage>
        <taxon>Bacteria</taxon>
        <taxon>Pseudomonadati</taxon>
        <taxon>Pseudomonadota</taxon>
        <taxon>Gammaproteobacteria</taxon>
        <taxon>Pseudomonadales</taxon>
        <taxon>Pseudomonadaceae</taxon>
        <taxon>Pseudomonas</taxon>
    </lineage>
</organism>
<dbReference type="RefSeq" id="WP_309754580.1">
    <property type="nucleotide sequence ID" value="NZ_JAVJAF010000001.1"/>
</dbReference>
<dbReference type="AlphaFoldDB" id="A0AAJ2EUE0"/>
<evidence type="ECO:0000313" key="3">
    <source>
        <dbReference type="Proteomes" id="UP001268036"/>
    </source>
</evidence>
<sequence length="176" mass="19719">MTTLGKEDNGGAASFEYGLNYWKFIPAILFGCSGRFPFTKKGYFEHSRFRQAACKDECRPVSFLPASLLGLCSSNRVWGCVALIGFGVVFLAINILSKPRFIRIQRDGIHCPSSLYSRKIYQIRKDDIVSVRQHDIFGQSSITIEHRAGKLSIPSMALKKGKLSEVHNALEKWIGS</sequence>